<dbReference type="OrthoDB" id="581894at2"/>
<evidence type="ECO:0000256" key="1">
    <source>
        <dbReference type="SAM" id="SignalP"/>
    </source>
</evidence>
<dbReference type="EMBL" id="FWFT01000001">
    <property type="protein sequence ID" value="SLN16339.1"/>
    <property type="molecule type" value="Genomic_DNA"/>
</dbReference>
<feature type="signal peptide" evidence="1">
    <location>
        <begin position="1"/>
        <end position="17"/>
    </location>
</feature>
<reference evidence="2 3" key="1">
    <citation type="submission" date="2017-03" db="EMBL/GenBank/DDBJ databases">
        <authorList>
            <person name="Afonso C.L."/>
            <person name="Miller P.J."/>
            <person name="Scott M.A."/>
            <person name="Spackman E."/>
            <person name="Goraichik I."/>
            <person name="Dimitrov K.M."/>
            <person name="Suarez D.L."/>
            <person name="Swayne D.E."/>
        </authorList>
    </citation>
    <scope>NUCLEOTIDE SEQUENCE [LARGE SCALE GENOMIC DNA]</scope>
    <source>
        <strain evidence="2 3">CECT 8397</strain>
    </source>
</reference>
<accession>A0A1Y5RGW3</accession>
<evidence type="ECO:0000313" key="3">
    <source>
        <dbReference type="Proteomes" id="UP000193623"/>
    </source>
</evidence>
<organism evidence="2 3">
    <name type="scientific">Pseudooctadecabacter jejudonensis</name>
    <dbReference type="NCBI Taxonomy" id="1391910"/>
    <lineage>
        <taxon>Bacteria</taxon>
        <taxon>Pseudomonadati</taxon>
        <taxon>Pseudomonadota</taxon>
        <taxon>Alphaproteobacteria</taxon>
        <taxon>Rhodobacterales</taxon>
        <taxon>Paracoccaceae</taxon>
        <taxon>Pseudooctadecabacter</taxon>
    </lineage>
</organism>
<dbReference type="RefSeq" id="WP_085862881.1">
    <property type="nucleotide sequence ID" value="NZ_FWFT01000001.1"/>
</dbReference>
<keyword evidence="1" id="KW-0732">Signal</keyword>
<dbReference type="Proteomes" id="UP000193623">
    <property type="component" value="Unassembled WGS sequence"/>
</dbReference>
<dbReference type="InterPro" id="IPR019613">
    <property type="entry name" value="DUF4198"/>
</dbReference>
<keyword evidence="3" id="KW-1185">Reference proteome</keyword>
<dbReference type="AlphaFoldDB" id="A0A1Y5RGW3"/>
<name>A0A1Y5RGW3_9RHOB</name>
<gene>
    <name evidence="2" type="ORF">PSJ8397_00411</name>
</gene>
<proteinExistence type="predicted"/>
<sequence length="271" mass="30012">MRIFAALIAFNAGLALASPAVSHEFWIEPEAYQISADGTVQGILVNGEDFEGTTLAYLPLRFDRFTIASGMRQANVENRIGATPALDVAPFAEGLHVASYQSRMSVIGYAEWEKFLKFANHKDFEDIEARHDARGLPREDFREGYWRFAKTLVGVGTSAGRDFRTGLAVEFVALDNPYTDDLAEGLRVQLYVLDDLKADGQVELFEKAPDGTVEVTLHRTDADGIATLPVKAGHSYLVDHVYLREPRAELAEEADIAWETLWAALTFGVPE</sequence>
<feature type="chain" id="PRO_5013164773" evidence="1">
    <location>
        <begin position="18"/>
        <end position="271"/>
    </location>
</feature>
<keyword evidence="2" id="KW-0472">Membrane</keyword>
<keyword evidence="2" id="KW-0812">Transmembrane</keyword>
<dbReference type="Pfam" id="PF10670">
    <property type="entry name" value="DUF4198"/>
    <property type="match status" value="1"/>
</dbReference>
<evidence type="ECO:0000313" key="2">
    <source>
        <dbReference type="EMBL" id="SLN16339.1"/>
    </source>
</evidence>
<protein>
    <submittedName>
        <fullName evidence="2">Nickel uptake substrate-specific transmembrane region</fullName>
    </submittedName>
</protein>